<comment type="caution">
    <text evidence="1">The sequence shown here is derived from an EMBL/GenBank/DDBJ whole genome shotgun (WGS) entry which is preliminary data.</text>
</comment>
<gene>
    <name evidence="1" type="ORF">OPT61_g9929</name>
</gene>
<organism evidence="1 2">
    <name type="scientific">Boeremia exigua</name>
    <dbReference type="NCBI Taxonomy" id="749465"/>
    <lineage>
        <taxon>Eukaryota</taxon>
        <taxon>Fungi</taxon>
        <taxon>Dikarya</taxon>
        <taxon>Ascomycota</taxon>
        <taxon>Pezizomycotina</taxon>
        <taxon>Dothideomycetes</taxon>
        <taxon>Pleosporomycetidae</taxon>
        <taxon>Pleosporales</taxon>
        <taxon>Pleosporineae</taxon>
        <taxon>Didymellaceae</taxon>
        <taxon>Boeremia</taxon>
    </lineage>
</organism>
<reference evidence="1" key="1">
    <citation type="submission" date="2022-11" db="EMBL/GenBank/DDBJ databases">
        <title>Genome Sequence of Boeremia exigua.</title>
        <authorList>
            <person name="Buettner E."/>
        </authorList>
    </citation>
    <scope>NUCLEOTIDE SEQUENCE</scope>
    <source>
        <strain evidence="1">CU02</strain>
    </source>
</reference>
<name>A0ACC2HSX0_9PLEO</name>
<evidence type="ECO:0000313" key="2">
    <source>
        <dbReference type="Proteomes" id="UP001153331"/>
    </source>
</evidence>
<dbReference type="Proteomes" id="UP001153331">
    <property type="component" value="Unassembled WGS sequence"/>
</dbReference>
<accession>A0ACC2HSX0</accession>
<sequence>MPEAFHAPLAEEDVEAVRAEKTVFIGGVSLEGQTAESEQPGSERRQAFAMHQIATGRVIKTIWPPFPADLECIDPVLNVSANWPPTAIVHGTADVSVPMHLSKVLERELRDKGVETAFF</sequence>
<proteinExistence type="predicted"/>
<keyword evidence="2" id="KW-1185">Reference proteome</keyword>
<evidence type="ECO:0000313" key="1">
    <source>
        <dbReference type="EMBL" id="KAJ8105853.1"/>
    </source>
</evidence>
<dbReference type="EMBL" id="JAPHNI010001347">
    <property type="protein sequence ID" value="KAJ8105853.1"/>
    <property type="molecule type" value="Genomic_DNA"/>
</dbReference>
<protein>
    <submittedName>
        <fullName evidence="1">Uncharacterized protein</fullName>
    </submittedName>
</protein>